<dbReference type="PRINTS" id="PR01950">
    <property type="entry name" value="LANCSUPER"/>
</dbReference>
<evidence type="ECO:0000256" key="1">
    <source>
        <dbReference type="PIRSR" id="PIRSR607822-1"/>
    </source>
</evidence>
<dbReference type="GO" id="GO:0005886">
    <property type="term" value="C:plasma membrane"/>
    <property type="evidence" value="ECO:0007669"/>
    <property type="project" value="TreeGrafter"/>
</dbReference>
<dbReference type="SUPFAM" id="SSF158745">
    <property type="entry name" value="LanC-like"/>
    <property type="match status" value="1"/>
</dbReference>
<dbReference type="PANTHER" id="PTHR12736:SF7">
    <property type="entry name" value="LANC-LIKE PROTEIN 3"/>
    <property type="match status" value="1"/>
</dbReference>
<reference evidence="2 3" key="1">
    <citation type="journal article" date="2021" name="Int. J. Syst. Evol. Microbiol.">
        <title>&lt;i&gt;Pectobacterium quasiaquaticum&lt;/i&gt; sp. nov., isolated from waterways.</title>
        <authorList>
            <person name="Ben Moussa H."/>
            <person name="Pedron J."/>
            <person name="Bertrand C."/>
            <person name="Hecquet A."/>
            <person name="Barny M.A."/>
        </authorList>
    </citation>
    <scope>NUCLEOTIDE SEQUENCE [LARGE SCALE GENOMIC DNA]</scope>
    <source>
        <strain evidence="2 3">A477-S1-J17</strain>
    </source>
</reference>
<keyword evidence="3" id="KW-1185">Reference proteome</keyword>
<dbReference type="GO" id="GO:0005975">
    <property type="term" value="P:carbohydrate metabolic process"/>
    <property type="evidence" value="ECO:0007669"/>
    <property type="project" value="InterPro"/>
</dbReference>
<dbReference type="SMART" id="SM01260">
    <property type="entry name" value="LANC_like"/>
    <property type="match status" value="1"/>
</dbReference>
<keyword evidence="1" id="KW-0862">Zinc</keyword>
<dbReference type="PANTHER" id="PTHR12736">
    <property type="entry name" value="LANC-LIKE PROTEIN"/>
    <property type="match status" value="1"/>
</dbReference>
<keyword evidence="1" id="KW-0479">Metal-binding</keyword>
<dbReference type="Proteomes" id="UP000806577">
    <property type="component" value="Chromosome"/>
</dbReference>
<dbReference type="GO" id="GO:0031179">
    <property type="term" value="P:peptide modification"/>
    <property type="evidence" value="ECO:0007669"/>
    <property type="project" value="InterPro"/>
</dbReference>
<dbReference type="KEGG" id="pqu:IG609_011870"/>
<dbReference type="Pfam" id="PF05147">
    <property type="entry name" value="LANC_like"/>
    <property type="match status" value="1"/>
</dbReference>
<evidence type="ECO:0000313" key="2">
    <source>
        <dbReference type="EMBL" id="URG47529.1"/>
    </source>
</evidence>
<feature type="binding site" evidence="1">
    <location>
        <position position="322"/>
    </location>
    <ligand>
        <name>Zn(2+)</name>
        <dbReference type="ChEBI" id="CHEBI:29105"/>
    </ligand>
</feature>
<gene>
    <name evidence="2" type="ORF">IG609_011870</name>
</gene>
<evidence type="ECO:0000313" key="3">
    <source>
        <dbReference type="Proteomes" id="UP000806577"/>
    </source>
</evidence>
<dbReference type="InterPro" id="IPR007822">
    <property type="entry name" value="LANC-like"/>
</dbReference>
<feature type="binding site" evidence="1">
    <location>
        <position position="323"/>
    </location>
    <ligand>
        <name>Zn(2+)</name>
        <dbReference type="ChEBI" id="CHEBI:29105"/>
    </ligand>
</feature>
<dbReference type="AlphaFoldDB" id="A0A9Q2ERJ7"/>
<dbReference type="InterPro" id="IPR012341">
    <property type="entry name" value="6hp_glycosidase-like_sf"/>
</dbReference>
<dbReference type="PRINTS" id="PR01955">
    <property type="entry name" value="LANCFRANKIA"/>
</dbReference>
<dbReference type="Gene3D" id="1.50.10.10">
    <property type="match status" value="1"/>
</dbReference>
<accession>A0A9Q2ERJ7</accession>
<dbReference type="EMBL" id="CP065177">
    <property type="protein sequence ID" value="URG47529.1"/>
    <property type="molecule type" value="Genomic_DNA"/>
</dbReference>
<proteinExistence type="predicted"/>
<name>A0A9Q2ERJ7_9GAMM</name>
<sequence>MKNEQYLNAAESIGKHLQRECFRFDNRSNWQGSVVDAVNGQFQVVTRTFDASLYNGLSGIALFLAELHRQKPDPILFDTLTSTINAIQHMQGQSHQQSAFSLHAGQLGIAWAMWRIGTILNQPDWKTQGLNLLQHIHTLPIADHELDVIGGAAGAIPALLKIYQAEDDDRWLASAVRLGDFLLSKAQKTPTTHFWITPGNERGLTGYSHGAAGFGLALIELGVVTRRDVYLHAGLQAFNYERENFSPQHQNWPDLRSMYRTPQFNTMWCHGAPGVALSRLRAWQLLNEPTLLQEALVGLTTTSQQLLQQLSTQPEQINFSLCHGGAGNGEILLMGAECLQRADFAELAYRIASLGIQKYQLTQTPWPSGVFDPSGIGESGKETPGLMLGLAGTGLYYLRLFDPERVETVLHIR</sequence>
<feature type="binding site" evidence="1">
    <location>
        <position position="269"/>
    </location>
    <ligand>
        <name>Zn(2+)</name>
        <dbReference type="ChEBI" id="CHEBI:29105"/>
    </ligand>
</feature>
<dbReference type="RefSeq" id="WP_193399869.1">
    <property type="nucleotide sequence ID" value="NZ_CP065177.1"/>
</dbReference>
<organism evidence="2 3">
    <name type="scientific">Pectobacterium quasiaquaticum</name>
    <dbReference type="NCBI Taxonomy" id="2774015"/>
    <lineage>
        <taxon>Bacteria</taxon>
        <taxon>Pseudomonadati</taxon>
        <taxon>Pseudomonadota</taxon>
        <taxon>Gammaproteobacteria</taxon>
        <taxon>Enterobacterales</taxon>
        <taxon>Pectobacteriaceae</taxon>
        <taxon>Pectobacterium</taxon>
    </lineage>
</organism>
<dbReference type="GO" id="GO:0046872">
    <property type="term" value="F:metal ion binding"/>
    <property type="evidence" value="ECO:0007669"/>
    <property type="project" value="UniProtKB-KW"/>
</dbReference>
<protein>
    <submittedName>
        <fullName evidence="2">Uncharacterized protein</fullName>
    </submittedName>
</protein>